<evidence type="ECO:0000256" key="1">
    <source>
        <dbReference type="SAM" id="MobiDB-lite"/>
    </source>
</evidence>
<feature type="region of interest" description="Disordered" evidence="1">
    <location>
        <begin position="31"/>
        <end position="62"/>
    </location>
</feature>
<sequence length="187" mass="21046">MVTSLAPPSSPIRQPVVQCLRRRYTESCVRGIYGRPTRSQPTTTQPQSKEVSPRPRLPIPRRNSSVRTYFRERWWDATGLEGSLWTRSPLVARKGMLEAGSSREYDTHSGELASGVLAYDYPGTMDSIWSTSMSSNRPTSLRGLNSNSTRLSLDSSLLVQQMLFDKPNEPSSNDKLPTSLSPNKLWR</sequence>
<organism evidence="2 3">
    <name type="scientific">Dispira parvispora</name>
    <dbReference type="NCBI Taxonomy" id="1520584"/>
    <lineage>
        <taxon>Eukaryota</taxon>
        <taxon>Fungi</taxon>
        <taxon>Fungi incertae sedis</taxon>
        <taxon>Zoopagomycota</taxon>
        <taxon>Kickxellomycotina</taxon>
        <taxon>Dimargaritomycetes</taxon>
        <taxon>Dimargaritales</taxon>
        <taxon>Dimargaritaceae</taxon>
        <taxon>Dispira</taxon>
    </lineage>
</organism>
<feature type="compositionally biased region" description="Polar residues" evidence="1">
    <location>
        <begin position="169"/>
        <end position="187"/>
    </location>
</feature>
<feature type="region of interest" description="Disordered" evidence="1">
    <location>
        <begin position="165"/>
        <end position="187"/>
    </location>
</feature>
<comment type="caution">
    <text evidence="2">The sequence shown here is derived from an EMBL/GenBank/DDBJ whole genome shotgun (WGS) entry which is preliminary data.</text>
</comment>
<evidence type="ECO:0000313" key="2">
    <source>
        <dbReference type="EMBL" id="KAJ1967424.1"/>
    </source>
</evidence>
<proteinExistence type="predicted"/>
<name>A0A9W8E7R4_9FUNG</name>
<dbReference type="OrthoDB" id="10363485at2759"/>
<evidence type="ECO:0000313" key="3">
    <source>
        <dbReference type="Proteomes" id="UP001150925"/>
    </source>
</evidence>
<protein>
    <submittedName>
        <fullName evidence="2">Uncharacterized protein</fullName>
    </submittedName>
</protein>
<dbReference type="Proteomes" id="UP001150925">
    <property type="component" value="Unassembled WGS sequence"/>
</dbReference>
<feature type="compositionally biased region" description="Low complexity" evidence="1">
    <location>
        <begin position="35"/>
        <end position="48"/>
    </location>
</feature>
<gene>
    <name evidence="2" type="ORF">IWQ62_001866</name>
</gene>
<accession>A0A9W8E7R4</accession>
<reference evidence="2" key="1">
    <citation type="submission" date="2022-07" db="EMBL/GenBank/DDBJ databases">
        <title>Phylogenomic reconstructions and comparative analyses of Kickxellomycotina fungi.</title>
        <authorList>
            <person name="Reynolds N.K."/>
            <person name="Stajich J.E."/>
            <person name="Barry K."/>
            <person name="Grigoriev I.V."/>
            <person name="Crous P."/>
            <person name="Smith M.E."/>
        </authorList>
    </citation>
    <scope>NUCLEOTIDE SEQUENCE</scope>
    <source>
        <strain evidence="2">RSA 1196</strain>
    </source>
</reference>
<dbReference type="AlphaFoldDB" id="A0A9W8E7R4"/>
<dbReference type="EMBL" id="JANBPY010000340">
    <property type="protein sequence ID" value="KAJ1967424.1"/>
    <property type="molecule type" value="Genomic_DNA"/>
</dbReference>
<keyword evidence="3" id="KW-1185">Reference proteome</keyword>